<evidence type="ECO:0000256" key="2">
    <source>
        <dbReference type="SAM" id="SignalP"/>
    </source>
</evidence>
<name>A0A6C0G4Z9_9BACL</name>
<keyword evidence="4" id="KW-1185">Reference proteome</keyword>
<dbReference type="EMBL" id="CP048209">
    <property type="protein sequence ID" value="QHT61990.1"/>
    <property type="molecule type" value="Genomic_DNA"/>
</dbReference>
<evidence type="ECO:0000313" key="4">
    <source>
        <dbReference type="Proteomes" id="UP000476064"/>
    </source>
</evidence>
<dbReference type="RefSeq" id="WP_162358427.1">
    <property type="nucleotide sequence ID" value="NZ_CP048209.1"/>
</dbReference>
<reference evidence="3 4" key="1">
    <citation type="submission" date="2020-01" db="EMBL/GenBank/DDBJ databases">
        <title>Paenibacillus sp. nov., isolated from tomato rhizosphere.</title>
        <authorList>
            <person name="Weon H.-Y."/>
            <person name="Lee S.A."/>
        </authorList>
    </citation>
    <scope>NUCLEOTIDE SEQUENCE [LARGE SCALE GENOMIC DNA]</scope>
    <source>
        <strain evidence="3 4">12200R-189</strain>
    </source>
</reference>
<gene>
    <name evidence="3" type="ORF">GXP70_19725</name>
</gene>
<dbReference type="AlphaFoldDB" id="A0A6C0G4Z9"/>
<protein>
    <submittedName>
        <fullName evidence="3">Uncharacterized protein</fullName>
    </submittedName>
</protein>
<dbReference type="Proteomes" id="UP000476064">
    <property type="component" value="Chromosome"/>
</dbReference>
<dbReference type="KEGG" id="plyc:GXP70_19725"/>
<organism evidence="3 4">
    <name type="scientific">Paenibacillus lycopersici</name>
    <dbReference type="NCBI Taxonomy" id="2704462"/>
    <lineage>
        <taxon>Bacteria</taxon>
        <taxon>Bacillati</taxon>
        <taxon>Bacillota</taxon>
        <taxon>Bacilli</taxon>
        <taxon>Bacillales</taxon>
        <taxon>Paenibacillaceae</taxon>
        <taxon>Paenibacillus</taxon>
    </lineage>
</organism>
<sequence>MRVRASARGLALCAAAAVMLVAGCSGNADNLRKRLDAQNEQLAALKRDNGSLAKRLDEANRKLGEADRRLTQMQAQASEEAEQAAEDPYADRTENDLLVDRRLPADAAGLLLRLIETVNAKPKADDQIWARFFQDPSRMRYFIESVLAKPELTYVKLFYQGETTYAKPGKETVSMVVVGKLKTEGAHAFAMTDTNGAGWTIVDVD</sequence>
<feature type="signal peptide" evidence="2">
    <location>
        <begin position="1"/>
        <end position="27"/>
    </location>
</feature>
<proteinExistence type="predicted"/>
<keyword evidence="2" id="KW-0732">Signal</keyword>
<accession>A0A6C0G4Z9</accession>
<feature type="region of interest" description="Disordered" evidence="1">
    <location>
        <begin position="71"/>
        <end position="93"/>
    </location>
</feature>
<evidence type="ECO:0000256" key="1">
    <source>
        <dbReference type="SAM" id="MobiDB-lite"/>
    </source>
</evidence>
<evidence type="ECO:0000313" key="3">
    <source>
        <dbReference type="EMBL" id="QHT61990.1"/>
    </source>
</evidence>
<dbReference type="PROSITE" id="PS51257">
    <property type="entry name" value="PROKAR_LIPOPROTEIN"/>
    <property type="match status" value="1"/>
</dbReference>
<feature type="chain" id="PRO_5025531045" evidence="2">
    <location>
        <begin position="28"/>
        <end position="205"/>
    </location>
</feature>